<dbReference type="InterPro" id="IPR036051">
    <property type="entry name" value="KRAB_dom_sf"/>
</dbReference>
<feature type="domain" description="C2H2-type" evidence="11">
    <location>
        <begin position="257"/>
        <end position="284"/>
    </location>
</feature>
<dbReference type="GeneID" id="110073444"/>
<keyword evidence="5" id="KW-0862">Zinc</keyword>
<dbReference type="SMART" id="SM00431">
    <property type="entry name" value="SCAN"/>
    <property type="match status" value="1"/>
</dbReference>
<evidence type="ECO:0000256" key="9">
    <source>
        <dbReference type="PROSITE-ProRule" id="PRU00042"/>
    </source>
</evidence>
<dbReference type="Proteomes" id="UP001652642">
    <property type="component" value="Chromosome 2"/>
</dbReference>
<keyword evidence="14" id="KW-1185">Reference proteome</keyword>
<dbReference type="Pfam" id="PF02023">
    <property type="entry name" value="SCAN"/>
    <property type="match status" value="1"/>
</dbReference>
<evidence type="ECO:0000256" key="2">
    <source>
        <dbReference type="ARBA" id="ARBA00022723"/>
    </source>
</evidence>
<evidence type="ECO:0000256" key="5">
    <source>
        <dbReference type="ARBA" id="ARBA00022833"/>
    </source>
</evidence>
<dbReference type="PROSITE" id="PS00028">
    <property type="entry name" value="ZINC_FINGER_C2H2_1"/>
    <property type="match status" value="5"/>
</dbReference>
<reference evidence="14" key="1">
    <citation type="submission" date="2025-05" db="UniProtKB">
        <authorList>
            <consortium name="RefSeq"/>
        </authorList>
    </citation>
    <scope>NUCLEOTIDE SEQUENCE [LARGE SCALE GENOMIC DNA]</scope>
</reference>
<dbReference type="PANTHER" id="PTHR23235:SF142">
    <property type="entry name" value="ZINC FINGER PROTEIN 384"/>
    <property type="match status" value="1"/>
</dbReference>
<dbReference type="SMART" id="SM00349">
    <property type="entry name" value="KRAB"/>
    <property type="match status" value="1"/>
</dbReference>
<proteinExistence type="predicted"/>
<dbReference type="InterPro" id="IPR001909">
    <property type="entry name" value="KRAB"/>
</dbReference>
<keyword evidence="3" id="KW-0677">Repeat</keyword>
<dbReference type="Gene3D" id="3.30.160.60">
    <property type="entry name" value="Classic Zinc Finger"/>
    <property type="match status" value="5"/>
</dbReference>
<dbReference type="Pfam" id="PF00096">
    <property type="entry name" value="zf-C2H2"/>
    <property type="match status" value="3"/>
</dbReference>
<sequence>MEDWSNEELPKNPAQTNSDGDSLNFDVHRQHFRDFGYQDDEGPRALRRHLHHLCRQWLKPEKHTKAEILDLIVLEQFLAVLPPEMGIWVRECKPESTSLAVSLAEGFLLCQAMDYRPEEELESSEFFPGFPQTADHPSDSRLRPLLLKNIQEKGKEDALPVSENGLQKCPCVSHLGGEMEPVSLQPEKGVVAFEDLAVNFSEEEWAVMDLGQRTLHQEVMEENSAILFSLATDLRENTTGEELDRTFEERTMVKKWKQCTECGKCFQSISRLHSHQRTHTGEKPFQCLQCGKSFSQNSNLARHMRIHTGEKPFECPECGKSFNQSTNLSSHLRVHKGQKPFQCVECGKSFFRSSHLVHHVRIHTGEKPFRCLECGKGFSQSGNLACHIKIHARENALKSCNVEKASVRAPPLPPV</sequence>
<dbReference type="InterPro" id="IPR038269">
    <property type="entry name" value="SCAN_sf"/>
</dbReference>
<reference evidence="15" key="2">
    <citation type="submission" date="2025-08" db="UniProtKB">
        <authorList>
            <consortium name="RefSeq"/>
        </authorList>
    </citation>
    <scope>IDENTIFICATION</scope>
</reference>
<dbReference type="CDD" id="cd07765">
    <property type="entry name" value="KRAB_A-box"/>
    <property type="match status" value="1"/>
</dbReference>
<evidence type="ECO:0000256" key="4">
    <source>
        <dbReference type="ARBA" id="ARBA00022771"/>
    </source>
</evidence>
<evidence type="ECO:0000256" key="8">
    <source>
        <dbReference type="ARBA" id="ARBA00023242"/>
    </source>
</evidence>
<feature type="domain" description="SCAN box" evidence="12">
    <location>
        <begin position="29"/>
        <end position="107"/>
    </location>
</feature>
<gene>
    <name evidence="15" type="primary">LOC110073444</name>
</gene>
<evidence type="ECO:0000259" key="13">
    <source>
        <dbReference type="PROSITE" id="PS50805"/>
    </source>
</evidence>
<dbReference type="SUPFAM" id="SSF57667">
    <property type="entry name" value="beta-beta-alpha zinc fingers"/>
    <property type="match status" value="3"/>
</dbReference>
<evidence type="ECO:0000256" key="7">
    <source>
        <dbReference type="ARBA" id="ARBA00023163"/>
    </source>
</evidence>
<feature type="domain" description="C2H2-type" evidence="11">
    <location>
        <begin position="341"/>
        <end position="368"/>
    </location>
</feature>
<evidence type="ECO:0000313" key="15">
    <source>
        <dbReference type="RefSeq" id="XP_072843935.1"/>
    </source>
</evidence>
<evidence type="ECO:0000256" key="10">
    <source>
        <dbReference type="SAM" id="MobiDB-lite"/>
    </source>
</evidence>
<dbReference type="Pfam" id="PF13465">
    <property type="entry name" value="zf-H2C2_2"/>
    <property type="match status" value="1"/>
</dbReference>
<keyword evidence="2" id="KW-0479">Metal-binding</keyword>
<keyword evidence="6" id="KW-0805">Transcription regulation</keyword>
<feature type="domain" description="C2H2-type" evidence="11">
    <location>
        <begin position="285"/>
        <end position="312"/>
    </location>
</feature>
<dbReference type="SUPFAM" id="SSF47353">
    <property type="entry name" value="Retrovirus capsid dimerization domain-like"/>
    <property type="match status" value="1"/>
</dbReference>
<name>A0ABM5FEW2_9SAUR</name>
<keyword evidence="4 9" id="KW-0863">Zinc-finger</keyword>
<dbReference type="CDD" id="cd07936">
    <property type="entry name" value="SCAN"/>
    <property type="match status" value="1"/>
</dbReference>
<feature type="domain" description="C2H2-type" evidence="11">
    <location>
        <begin position="313"/>
        <end position="340"/>
    </location>
</feature>
<evidence type="ECO:0000256" key="3">
    <source>
        <dbReference type="ARBA" id="ARBA00022737"/>
    </source>
</evidence>
<accession>A0ABM5FEW2</accession>
<dbReference type="SUPFAM" id="SSF109640">
    <property type="entry name" value="KRAB domain (Kruppel-associated box)"/>
    <property type="match status" value="1"/>
</dbReference>
<protein>
    <submittedName>
        <fullName evidence="15">Zinc finger and SCAN domain-containing protein 16-like</fullName>
    </submittedName>
</protein>
<keyword evidence="1" id="KW-0597">Phosphoprotein</keyword>
<dbReference type="Pfam" id="PF01352">
    <property type="entry name" value="KRAB"/>
    <property type="match status" value="1"/>
</dbReference>
<dbReference type="RefSeq" id="XP_072843935.1">
    <property type="nucleotide sequence ID" value="XM_072987834.1"/>
</dbReference>
<evidence type="ECO:0000259" key="11">
    <source>
        <dbReference type="PROSITE" id="PS50157"/>
    </source>
</evidence>
<dbReference type="InterPro" id="IPR003309">
    <property type="entry name" value="SCAN_dom"/>
</dbReference>
<feature type="domain" description="C2H2-type" evidence="11">
    <location>
        <begin position="369"/>
        <end position="396"/>
    </location>
</feature>
<dbReference type="PROSITE" id="PS50804">
    <property type="entry name" value="SCAN_BOX"/>
    <property type="match status" value="1"/>
</dbReference>
<evidence type="ECO:0000259" key="12">
    <source>
        <dbReference type="PROSITE" id="PS50804"/>
    </source>
</evidence>
<dbReference type="PROSITE" id="PS50157">
    <property type="entry name" value="ZINC_FINGER_C2H2_2"/>
    <property type="match status" value="5"/>
</dbReference>
<dbReference type="Gene3D" id="1.10.4020.10">
    <property type="entry name" value="DNA breaking-rejoining enzymes"/>
    <property type="match status" value="1"/>
</dbReference>
<evidence type="ECO:0000256" key="1">
    <source>
        <dbReference type="ARBA" id="ARBA00022553"/>
    </source>
</evidence>
<keyword evidence="8" id="KW-0539">Nucleus</keyword>
<dbReference type="SMART" id="SM00355">
    <property type="entry name" value="ZnF_C2H2"/>
    <property type="match status" value="5"/>
</dbReference>
<keyword evidence="7" id="KW-0804">Transcription</keyword>
<dbReference type="PANTHER" id="PTHR23235">
    <property type="entry name" value="KRUEPPEL-LIKE TRANSCRIPTION FACTOR"/>
    <property type="match status" value="1"/>
</dbReference>
<dbReference type="InterPro" id="IPR036236">
    <property type="entry name" value="Znf_C2H2_sf"/>
</dbReference>
<feature type="domain" description="KRAB" evidence="13">
    <location>
        <begin position="191"/>
        <end position="262"/>
    </location>
</feature>
<evidence type="ECO:0000313" key="14">
    <source>
        <dbReference type="Proteomes" id="UP001652642"/>
    </source>
</evidence>
<feature type="region of interest" description="Disordered" evidence="10">
    <location>
        <begin position="1"/>
        <end position="23"/>
    </location>
</feature>
<organism evidence="14 15">
    <name type="scientific">Pogona vitticeps</name>
    <name type="common">central bearded dragon</name>
    <dbReference type="NCBI Taxonomy" id="103695"/>
    <lineage>
        <taxon>Eukaryota</taxon>
        <taxon>Metazoa</taxon>
        <taxon>Chordata</taxon>
        <taxon>Craniata</taxon>
        <taxon>Vertebrata</taxon>
        <taxon>Euteleostomi</taxon>
        <taxon>Lepidosauria</taxon>
        <taxon>Squamata</taxon>
        <taxon>Bifurcata</taxon>
        <taxon>Unidentata</taxon>
        <taxon>Episquamata</taxon>
        <taxon>Toxicofera</taxon>
        <taxon>Iguania</taxon>
        <taxon>Acrodonta</taxon>
        <taxon>Agamidae</taxon>
        <taxon>Amphibolurinae</taxon>
        <taxon>Pogona</taxon>
    </lineage>
</organism>
<dbReference type="PROSITE" id="PS50805">
    <property type="entry name" value="KRAB"/>
    <property type="match status" value="1"/>
</dbReference>
<evidence type="ECO:0000256" key="6">
    <source>
        <dbReference type="ARBA" id="ARBA00023015"/>
    </source>
</evidence>
<dbReference type="InterPro" id="IPR013087">
    <property type="entry name" value="Znf_C2H2_type"/>
</dbReference>
<dbReference type="Gene3D" id="6.10.140.140">
    <property type="match status" value="1"/>
</dbReference>